<sequence length="83" mass="9180">MASDIFADRLVDIVVTGTLVRLDFANIDPLEKEKHNQPSLAFSRRLVMPIEGFLAMSDSLSKMIAIMIEKGTIVSRNDANLST</sequence>
<gene>
    <name evidence="1" type="ORF">ACELLULO517_28215</name>
</gene>
<dbReference type="Proteomes" id="UP000721844">
    <property type="component" value="Unassembled WGS sequence"/>
</dbReference>
<comment type="caution">
    <text evidence="1">The sequence shown here is derived from an EMBL/GenBank/DDBJ whole genome shotgun (WGS) entry which is preliminary data.</text>
</comment>
<dbReference type="RefSeq" id="WP_227310859.1">
    <property type="nucleotide sequence ID" value="NZ_JAESVA010000032.1"/>
</dbReference>
<organism evidence="1 2">
    <name type="scientific">Acidisoma cellulosilyticum</name>
    <dbReference type="NCBI Taxonomy" id="2802395"/>
    <lineage>
        <taxon>Bacteria</taxon>
        <taxon>Pseudomonadati</taxon>
        <taxon>Pseudomonadota</taxon>
        <taxon>Alphaproteobacteria</taxon>
        <taxon>Acetobacterales</taxon>
        <taxon>Acidocellaceae</taxon>
        <taxon>Acidisoma</taxon>
    </lineage>
</organism>
<protein>
    <submittedName>
        <fullName evidence="1">Uncharacterized protein</fullName>
    </submittedName>
</protein>
<proteinExistence type="predicted"/>
<reference evidence="1 2" key="1">
    <citation type="journal article" date="2021" name="Microorganisms">
        <title>Acidisoma silvae sp. nov. and Acidisomacellulosilytica sp. nov., Two Acidophilic Bacteria Isolated from Decaying Wood, Hydrolyzing Cellulose and Producing Poly-3-hydroxybutyrate.</title>
        <authorList>
            <person name="Mieszkin S."/>
            <person name="Pouder E."/>
            <person name="Uroz S."/>
            <person name="Simon-Colin C."/>
            <person name="Alain K."/>
        </authorList>
    </citation>
    <scope>NUCLEOTIDE SEQUENCE [LARGE SCALE GENOMIC DNA]</scope>
    <source>
        <strain evidence="1 2">HW T5.17</strain>
    </source>
</reference>
<dbReference type="AlphaFoldDB" id="A0A963Z7Q9"/>
<evidence type="ECO:0000313" key="2">
    <source>
        <dbReference type="Proteomes" id="UP000721844"/>
    </source>
</evidence>
<dbReference type="EMBL" id="JAESVA010000032">
    <property type="protein sequence ID" value="MCB8884128.1"/>
    <property type="molecule type" value="Genomic_DNA"/>
</dbReference>
<accession>A0A963Z7Q9</accession>
<keyword evidence="2" id="KW-1185">Reference proteome</keyword>
<evidence type="ECO:0000313" key="1">
    <source>
        <dbReference type="EMBL" id="MCB8884128.1"/>
    </source>
</evidence>
<name>A0A963Z7Q9_9PROT</name>